<organism evidence="1">
    <name type="scientific">Anguilla anguilla</name>
    <name type="common">European freshwater eel</name>
    <name type="synonym">Muraena anguilla</name>
    <dbReference type="NCBI Taxonomy" id="7936"/>
    <lineage>
        <taxon>Eukaryota</taxon>
        <taxon>Metazoa</taxon>
        <taxon>Chordata</taxon>
        <taxon>Craniata</taxon>
        <taxon>Vertebrata</taxon>
        <taxon>Euteleostomi</taxon>
        <taxon>Actinopterygii</taxon>
        <taxon>Neopterygii</taxon>
        <taxon>Teleostei</taxon>
        <taxon>Anguilliformes</taxon>
        <taxon>Anguillidae</taxon>
        <taxon>Anguilla</taxon>
    </lineage>
</organism>
<sequence>MSEEKGEHYTSDSTHLPLLGNTKGERFFMIAFLL</sequence>
<evidence type="ECO:0000313" key="1">
    <source>
        <dbReference type="EMBL" id="JAH31985.1"/>
    </source>
</evidence>
<name>A0A0E9RU43_ANGAN</name>
<reference evidence="1" key="1">
    <citation type="submission" date="2014-11" db="EMBL/GenBank/DDBJ databases">
        <authorList>
            <person name="Amaro Gonzalez C."/>
        </authorList>
    </citation>
    <scope>NUCLEOTIDE SEQUENCE</scope>
</reference>
<accession>A0A0E9RU43</accession>
<protein>
    <submittedName>
        <fullName evidence="1">Uncharacterized protein</fullName>
    </submittedName>
</protein>
<dbReference type="AlphaFoldDB" id="A0A0E9RU43"/>
<proteinExistence type="predicted"/>
<reference evidence="1" key="2">
    <citation type="journal article" date="2015" name="Fish Shellfish Immunol.">
        <title>Early steps in the European eel (Anguilla anguilla)-Vibrio vulnificus interaction in the gills: Role of the RtxA13 toxin.</title>
        <authorList>
            <person name="Callol A."/>
            <person name="Pajuelo D."/>
            <person name="Ebbesson L."/>
            <person name="Teles M."/>
            <person name="MacKenzie S."/>
            <person name="Amaro C."/>
        </authorList>
    </citation>
    <scope>NUCLEOTIDE SEQUENCE</scope>
</reference>
<dbReference type="EMBL" id="GBXM01076592">
    <property type="protein sequence ID" value="JAH31985.1"/>
    <property type="molecule type" value="Transcribed_RNA"/>
</dbReference>